<evidence type="ECO:0000256" key="1">
    <source>
        <dbReference type="SAM" id="MobiDB-lite"/>
    </source>
</evidence>
<proteinExistence type="predicted"/>
<feature type="region of interest" description="Disordered" evidence="1">
    <location>
        <begin position="194"/>
        <end position="217"/>
    </location>
</feature>
<evidence type="ECO:0000313" key="3">
    <source>
        <dbReference type="Proteomes" id="UP000000763"/>
    </source>
</evidence>
<organism evidence="2 3">
    <name type="scientific">Oryza sativa subsp. japonica</name>
    <name type="common">Rice</name>
    <dbReference type="NCBI Taxonomy" id="39947"/>
    <lineage>
        <taxon>Eukaryota</taxon>
        <taxon>Viridiplantae</taxon>
        <taxon>Streptophyta</taxon>
        <taxon>Embryophyta</taxon>
        <taxon>Tracheophyta</taxon>
        <taxon>Spermatophyta</taxon>
        <taxon>Magnoliopsida</taxon>
        <taxon>Liliopsida</taxon>
        <taxon>Poales</taxon>
        <taxon>Poaceae</taxon>
        <taxon>BOP clade</taxon>
        <taxon>Oryzoideae</taxon>
        <taxon>Oryzeae</taxon>
        <taxon>Oryzinae</taxon>
        <taxon>Oryza</taxon>
        <taxon>Oryza sativa</taxon>
    </lineage>
</organism>
<name>Q8S5S3_ORYSJ</name>
<feature type="compositionally biased region" description="Gly residues" evidence="1">
    <location>
        <begin position="207"/>
        <end position="216"/>
    </location>
</feature>
<evidence type="ECO:0000313" key="2">
    <source>
        <dbReference type="EMBL" id="AAM08623.1"/>
    </source>
</evidence>
<dbReference type="EMBL" id="AC107314">
    <property type="protein sequence ID" value="AAM08623.1"/>
    <property type="molecule type" value="Genomic_DNA"/>
</dbReference>
<gene>
    <name evidence="2" type="primary">OJ1208D02.14</name>
</gene>
<reference evidence="3" key="2">
    <citation type="journal article" date="2008" name="Nucleic Acids Res.">
        <title>The rice annotation project database (RAP-DB): 2008 update.</title>
        <authorList>
            <consortium name="The rice annotation project (RAP)"/>
        </authorList>
    </citation>
    <scope>GENOME REANNOTATION</scope>
    <source>
        <strain evidence="3">cv. Nipponbare</strain>
    </source>
</reference>
<dbReference type="Proteomes" id="UP000000763">
    <property type="component" value="Chromosome 10"/>
</dbReference>
<protein>
    <submittedName>
        <fullName evidence="2">Uncharacterized protein</fullName>
    </submittedName>
</protein>
<sequence length="241" mass="25048">MAGQRSVIVATWKLRPRGASQGSADPVRAVFCQGHRLRRLGWRWRRGGGREDDNDEEEGGAYDGNGTGEQALVVLMASTSAAVSGSVPVGLAAKNPKLMHEGAQDLNLAFPHHHGHALQSPEFTAFPSLKSSTMCNPGGNLAAANGAGHAWRVQAAAPGCLARAALGCKRARWGRLLFPFEDLKLVASATASDANSSGDHQYDHGKNQGGGGGVIGGHETPGFWNSSMLGNGSSNGGGDSW</sequence>
<feature type="region of interest" description="Disordered" evidence="1">
    <location>
        <begin position="45"/>
        <end position="65"/>
    </location>
</feature>
<reference evidence="3" key="1">
    <citation type="journal article" date="2005" name="Nature">
        <title>The map-based sequence of the rice genome.</title>
        <authorList>
            <consortium name="International rice genome sequencing project (IRGSP)"/>
            <person name="Matsumoto T."/>
            <person name="Wu J."/>
            <person name="Kanamori H."/>
            <person name="Katayose Y."/>
            <person name="Fujisawa M."/>
            <person name="Namiki N."/>
            <person name="Mizuno H."/>
            <person name="Yamamoto K."/>
            <person name="Antonio B.A."/>
            <person name="Baba T."/>
            <person name="Sakata K."/>
            <person name="Nagamura Y."/>
            <person name="Aoki H."/>
            <person name="Arikawa K."/>
            <person name="Arita K."/>
            <person name="Bito T."/>
            <person name="Chiden Y."/>
            <person name="Fujitsuka N."/>
            <person name="Fukunaka R."/>
            <person name="Hamada M."/>
            <person name="Harada C."/>
            <person name="Hayashi A."/>
            <person name="Hijishita S."/>
            <person name="Honda M."/>
            <person name="Hosokawa S."/>
            <person name="Ichikawa Y."/>
            <person name="Idonuma A."/>
            <person name="Iijima M."/>
            <person name="Ikeda M."/>
            <person name="Ikeno M."/>
            <person name="Ito K."/>
            <person name="Ito S."/>
            <person name="Ito T."/>
            <person name="Ito Y."/>
            <person name="Ito Y."/>
            <person name="Iwabuchi A."/>
            <person name="Kamiya K."/>
            <person name="Karasawa W."/>
            <person name="Kurita K."/>
            <person name="Katagiri S."/>
            <person name="Kikuta A."/>
            <person name="Kobayashi H."/>
            <person name="Kobayashi N."/>
            <person name="Machita K."/>
            <person name="Maehara T."/>
            <person name="Masukawa M."/>
            <person name="Mizubayashi T."/>
            <person name="Mukai Y."/>
            <person name="Nagasaki H."/>
            <person name="Nagata Y."/>
            <person name="Naito S."/>
            <person name="Nakashima M."/>
            <person name="Nakama Y."/>
            <person name="Nakamichi Y."/>
            <person name="Nakamura M."/>
            <person name="Meguro A."/>
            <person name="Negishi M."/>
            <person name="Ohta I."/>
            <person name="Ohta T."/>
            <person name="Okamoto M."/>
            <person name="Ono N."/>
            <person name="Saji S."/>
            <person name="Sakaguchi M."/>
            <person name="Sakai K."/>
            <person name="Shibata M."/>
            <person name="Shimokawa T."/>
            <person name="Song J."/>
            <person name="Takazaki Y."/>
            <person name="Terasawa K."/>
            <person name="Tsugane M."/>
            <person name="Tsuji K."/>
            <person name="Ueda S."/>
            <person name="Waki K."/>
            <person name="Yamagata H."/>
            <person name="Yamamoto M."/>
            <person name="Yamamoto S."/>
            <person name="Yamane H."/>
            <person name="Yoshiki S."/>
            <person name="Yoshihara R."/>
            <person name="Yukawa K."/>
            <person name="Zhong H."/>
            <person name="Yano M."/>
            <person name="Yuan Q."/>
            <person name="Ouyang S."/>
            <person name="Liu J."/>
            <person name="Jones K.M."/>
            <person name="Gansberger K."/>
            <person name="Moffat K."/>
            <person name="Hill J."/>
            <person name="Bera J."/>
            <person name="Fadrosh D."/>
            <person name="Jin S."/>
            <person name="Johri S."/>
            <person name="Kim M."/>
            <person name="Overton L."/>
            <person name="Reardon M."/>
            <person name="Tsitrin T."/>
            <person name="Vuong H."/>
            <person name="Weaver B."/>
            <person name="Ciecko A."/>
            <person name="Tallon L."/>
            <person name="Jackson J."/>
            <person name="Pai G."/>
            <person name="Aken S.V."/>
            <person name="Utterback T."/>
            <person name="Reidmuller S."/>
            <person name="Feldblyum T."/>
            <person name="Hsiao J."/>
            <person name="Zismann V."/>
            <person name="Iobst S."/>
            <person name="de Vazeille A.R."/>
            <person name="Buell C.R."/>
            <person name="Ying K."/>
            <person name="Li Y."/>
            <person name="Lu T."/>
            <person name="Huang Y."/>
            <person name="Zhao Q."/>
            <person name="Feng Q."/>
            <person name="Zhang L."/>
            <person name="Zhu J."/>
            <person name="Weng Q."/>
            <person name="Mu J."/>
            <person name="Lu Y."/>
            <person name="Fan D."/>
            <person name="Liu Y."/>
            <person name="Guan J."/>
            <person name="Zhang Y."/>
            <person name="Yu S."/>
            <person name="Liu X."/>
            <person name="Zhang Y."/>
            <person name="Hong G."/>
            <person name="Han B."/>
            <person name="Choisne N."/>
            <person name="Demange N."/>
            <person name="Orjeda G."/>
            <person name="Samain S."/>
            <person name="Cattolico L."/>
            <person name="Pelletier E."/>
            <person name="Couloux A."/>
            <person name="Segurens B."/>
            <person name="Wincker P."/>
            <person name="D'Hont A."/>
            <person name="Scarpelli C."/>
            <person name="Weissenbach J."/>
            <person name="Salanoubat M."/>
            <person name="Quetier F."/>
            <person name="Yu Y."/>
            <person name="Kim H.R."/>
            <person name="Rambo T."/>
            <person name="Currie J."/>
            <person name="Collura K."/>
            <person name="Luo M."/>
            <person name="Yang T."/>
            <person name="Ammiraju J.S.S."/>
            <person name="Engler F."/>
            <person name="Soderlund C."/>
            <person name="Wing R.A."/>
            <person name="Palmer L.E."/>
            <person name="de la Bastide M."/>
            <person name="Spiegel L."/>
            <person name="Nascimento L."/>
            <person name="Zutavern T."/>
            <person name="O'Shaughnessy A."/>
            <person name="Dike S."/>
            <person name="Dedhia N."/>
            <person name="Preston R."/>
            <person name="Balija V."/>
            <person name="McCombie W.R."/>
            <person name="Chow T."/>
            <person name="Chen H."/>
            <person name="Chung M."/>
            <person name="Chen C."/>
            <person name="Shaw J."/>
            <person name="Wu H."/>
            <person name="Hsiao K."/>
            <person name="Chao Y."/>
            <person name="Chu M."/>
            <person name="Cheng C."/>
            <person name="Hour A."/>
            <person name="Lee P."/>
            <person name="Lin S."/>
            <person name="Lin Y."/>
            <person name="Liou J."/>
            <person name="Liu S."/>
            <person name="Hsing Y."/>
            <person name="Raghuvanshi S."/>
            <person name="Mohanty A."/>
            <person name="Bharti A.K."/>
            <person name="Gaur A."/>
            <person name="Gupta V."/>
            <person name="Kumar D."/>
            <person name="Ravi V."/>
            <person name="Vij S."/>
            <person name="Kapur A."/>
            <person name="Khurana P."/>
            <person name="Khurana P."/>
            <person name="Khurana J.P."/>
            <person name="Tyagi A.K."/>
            <person name="Gaikwad K."/>
            <person name="Singh A."/>
            <person name="Dalal V."/>
            <person name="Srivastava S."/>
            <person name="Dixit A."/>
            <person name="Pal A.K."/>
            <person name="Ghazi I.A."/>
            <person name="Yadav M."/>
            <person name="Pandit A."/>
            <person name="Bhargava A."/>
            <person name="Sureshbabu K."/>
            <person name="Batra K."/>
            <person name="Sharma T.R."/>
            <person name="Mohapatra T."/>
            <person name="Singh N.K."/>
            <person name="Messing J."/>
            <person name="Nelson A.B."/>
            <person name="Fuks G."/>
            <person name="Kavchok S."/>
            <person name="Keizer G."/>
            <person name="Linton E."/>
            <person name="Llaca V."/>
            <person name="Song R."/>
            <person name="Tanyolac B."/>
            <person name="Young S."/>
            <person name="Ho-Il K."/>
            <person name="Hahn J.H."/>
            <person name="Sangsakoo G."/>
            <person name="Vanavichit A."/>
            <person name="de Mattos Luiz.A.T."/>
            <person name="Zimmer P.D."/>
            <person name="Malone G."/>
            <person name="Dellagostin O."/>
            <person name="de Oliveira A.C."/>
            <person name="Bevan M."/>
            <person name="Bancroft I."/>
            <person name="Minx P."/>
            <person name="Cordum H."/>
            <person name="Wilson R."/>
            <person name="Cheng Z."/>
            <person name="Jin W."/>
            <person name="Jiang J."/>
            <person name="Leong S.A."/>
            <person name="Iwama H."/>
            <person name="Gojobori T."/>
            <person name="Itoh T."/>
            <person name="Niimura Y."/>
            <person name="Fujii Y."/>
            <person name="Habara T."/>
            <person name="Sakai H."/>
            <person name="Sato Y."/>
            <person name="Wilson G."/>
            <person name="Kumar K."/>
            <person name="McCouch S."/>
            <person name="Juretic N."/>
            <person name="Hoen D."/>
            <person name="Wright S."/>
            <person name="Bruskiewich R."/>
            <person name="Bureau T."/>
            <person name="Miyao A."/>
            <person name="Hirochika H."/>
            <person name="Nishikawa T."/>
            <person name="Kadowaki K."/>
            <person name="Sugiura M."/>
            <person name="Burr B."/>
            <person name="Sasaki T."/>
        </authorList>
    </citation>
    <scope>NUCLEOTIDE SEQUENCE [LARGE SCALE GENOMIC DNA]</scope>
    <source>
        <strain evidence="3">cv. Nipponbare</strain>
    </source>
</reference>
<dbReference type="AlphaFoldDB" id="Q8S5S3"/>
<accession>Q8S5S3</accession>